<dbReference type="CDD" id="cd13180">
    <property type="entry name" value="RanBD_RanBP3"/>
    <property type="match status" value="1"/>
</dbReference>
<evidence type="ECO:0000259" key="4">
    <source>
        <dbReference type="PROSITE" id="PS50196"/>
    </source>
</evidence>
<comment type="subcellular location">
    <subcellularLocation>
        <location evidence="1">Nucleus</location>
    </subcellularLocation>
</comment>
<proteinExistence type="predicted"/>
<dbReference type="Gene3D" id="2.30.29.30">
    <property type="entry name" value="Pleckstrin-homology domain (PH domain)/Phosphotyrosine-binding domain (PTB)"/>
    <property type="match status" value="1"/>
</dbReference>
<dbReference type="Proteomes" id="UP001214603">
    <property type="component" value="Chromosome 8"/>
</dbReference>
<protein>
    <recommendedName>
        <fullName evidence="4">RanBD1 domain-containing protein</fullName>
    </recommendedName>
</protein>
<feature type="region of interest" description="Disordered" evidence="3">
    <location>
        <begin position="1"/>
        <end position="262"/>
    </location>
</feature>
<dbReference type="InterPro" id="IPR011993">
    <property type="entry name" value="PH-like_dom_sf"/>
</dbReference>
<gene>
    <name evidence="5" type="ORF">MOBT1_003142</name>
</gene>
<dbReference type="EMBL" id="CP119941">
    <property type="protein sequence ID" value="WFD04432.1"/>
    <property type="molecule type" value="Genomic_DNA"/>
</dbReference>
<dbReference type="InterPro" id="IPR045255">
    <property type="entry name" value="RanBP1-like"/>
</dbReference>
<evidence type="ECO:0000256" key="1">
    <source>
        <dbReference type="ARBA" id="ARBA00004123"/>
    </source>
</evidence>
<evidence type="ECO:0000256" key="2">
    <source>
        <dbReference type="ARBA" id="ARBA00023242"/>
    </source>
</evidence>
<keyword evidence="2" id="KW-0539">Nucleus</keyword>
<dbReference type="GO" id="GO:0005634">
    <property type="term" value="C:nucleus"/>
    <property type="evidence" value="ECO:0007669"/>
    <property type="project" value="UniProtKB-SubCell"/>
</dbReference>
<dbReference type="PROSITE" id="PS50196">
    <property type="entry name" value="RANBD1"/>
    <property type="match status" value="1"/>
</dbReference>
<dbReference type="PANTHER" id="PTHR23138">
    <property type="entry name" value="RAN BINDING PROTEIN"/>
    <property type="match status" value="1"/>
</dbReference>
<sequence length="375" mass="39290">MSDQCPPADARADAPPLPPRRKRERDANEDKEEERVETPEAAAKKVRGDEADAPKPAQPTFASFAQSKNAFAKGTADADTPKEAKDAGSSRARVEEATEKSAPPSSDAAPVTEAAPAPNTAAAPVAEAAESTKTNAPASEAAPAPTSTPAATEPAAPTTAAAAPTAAPAASAAPASTAPTPSKSGPSLGFGAFAARSEPFKAATALSEKAEAAEADATNWTKTETEAAPPQPDAEDIVVRKRSIRKPDAELPTGEEEERTVASTRAKLYTMAKDQSWKERGTGVLKINLRAEGSESESARLVMRSDAVLRVILNVKLFPGMQCQIEQERFLRFVAMEEEGLVHFVAKLANAHEASSFSEQLQHNIPARKPAEQGP</sequence>
<accession>A0AAF0E3L2</accession>
<dbReference type="InterPro" id="IPR000156">
    <property type="entry name" value="Ran_bind_dom"/>
</dbReference>
<reference evidence="5" key="1">
    <citation type="submission" date="2023-03" db="EMBL/GenBank/DDBJ databases">
        <title>Mating type loci evolution in Malassezia.</title>
        <authorList>
            <person name="Coelho M.A."/>
        </authorList>
    </citation>
    <scope>NUCLEOTIDE SEQUENCE</scope>
    <source>
        <strain evidence="5">CBS 7876</strain>
    </source>
</reference>
<evidence type="ECO:0000313" key="6">
    <source>
        <dbReference type="Proteomes" id="UP001214603"/>
    </source>
</evidence>
<name>A0AAF0E3L2_9BASI</name>
<feature type="compositionally biased region" description="Basic and acidic residues" evidence="3">
    <location>
        <begin position="79"/>
        <end position="99"/>
    </location>
</feature>
<feature type="compositionally biased region" description="Low complexity" evidence="3">
    <location>
        <begin position="108"/>
        <end position="129"/>
    </location>
</feature>
<feature type="compositionally biased region" description="Low complexity" evidence="3">
    <location>
        <begin position="136"/>
        <end position="182"/>
    </location>
</feature>
<dbReference type="AlphaFoldDB" id="A0AAF0E3L2"/>
<dbReference type="SUPFAM" id="SSF50729">
    <property type="entry name" value="PH domain-like"/>
    <property type="match status" value="1"/>
</dbReference>
<feature type="domain" description="RanBD1" evidence="4">
    <location>
        <begin position="224"/>
        <end position="324"/>
    </location>
</feature>
<dbReference type="SMART" id="SM00160">
    <property type="entry name" value="RanBD"/>
    <property type="match status" value="1"/>
</dbReference>
<feature type="compositionally biased region" description="Basic and acidic residues" evidence="3">
    <location>
        <begin position="24"/>
        <end position="53"/>
    </location>
</feature>
<feature type="compositionally biased region" description="Polar residues" evidence="3">
    <location>
        <begin position="60"/>
        <end position="69"/>
    </location>
</feature>
<organism evidence="5 6">
    <name type="scientific">Malassezia obtusa</name>
    <dbReference type="NCBI Taxonomy" id="76774"/>
    <lineage>
        <taxon>Eukaryota</taxon>
        <taxon>Fungi</taxon>
        <taxon>Dikarya</taxon>
        <taxon>Basidiomycota</taxon>
        <taxon>Ustilaginomycotina</taxon>
        <taxon>Malasseziomycetes</taxon>
        <taxon>Malasseziales</taxon>
        <taxon>Malasseziaceae</taxon>
        <taxon>Malassezia</taxon>
    </lineage>
</organism>
<keyword evidence="6" id="KW-1185">Reference proteome</keyword>
<evidence type="ECO:0000313" key="5">
    <source>
        <dbReference type="EMBL" id="WFD04432.1"/>
    </source>
</evidence>
<dbReference type="Pfam" id="PF00638">
    <property type="entry name" value="Ran_BP1"/>
    <property type="match status" value="1"/>
</dbReference>
<dbReference type="PANTHER" id="PTHR23138:SF142">
    <property type="entry name" value="RAN-BINDING PROTEIN 3B-RELATED"/>
    <property type="match status" value="1"/>
</dbReference>
<evidence type="ECO:0000256" key="3">
    <source>
        <dbReference type="SAM" id="MobiDB-lite"/>
    </source>
</evidence>